<reference evidence="2 3" key="1">
    <citation type="submission" date="2020-07" db="EMBL/GenBank/DDBJ databases">
        <title>Comparative genomics of pyrophilous fungi reveals a link between fire events and developmental genes.</title>
        <authorList>
            <consortium name="DOE Joint Genome Institute"/>
            <person name="Steindorff A.S."/>
            <person name="Carver A."/>
            <person name="Calhoun S."/>
            <person name="Stillman K."/>
            <person name="Liu H."/>
            <person name="Lipzen A."/>
            <person name="Pangilinan J."/>
            <person name="Labutti K."/>
            <person name="Bruns T.D."/>
            <person name="Grigoriev I.V."/>
        </authorList>
    </citation>
    <scope>NUCLEOTIDE SEQUENCE [LARGE SCALE GENOMIC DNA]</scope>
    <source>
        <strain evidence="2 3">CBS 144469</strain>
    </source>
</reference>
<dbReference type="EMBL" id="JACGCI010000093">
    <property type="protein sequence ID" value="KAF6746340.1"/>
    <property type="molecule type" value="Genomic_DNA"/>
</dbReference>
<dbReference type="Proteomes" id="UP000521943">
    <property type="component" value="Unassembled WGS sequence"/>
</dbReference>
<feature type="region of interest" description="Disordered" evidence="1">
    <location>
        <begin position="1"/>
        <end position="32"/>
    </location>
</feature>
<feature type="compositionally biased region" description="Polar residues" evidence="1">
    <location>
        <begin position="12"/>
        <end position="32"/>
    </location>
</feature>
<feature type="region of interest" description="Disordered" evidence="1">
    <location>
        <begin position="221"/>
        <end position="242"/>
    </location>
</feature>
<dbReference type="AlphaFoldDB" id="A0A8H6HFZ8"/>
<organism evidence="2 3">
    <name type="scientific">Ephemerocybe angulata</name>
    <dbReference type="NCBI Taxonomy" id="980116"/>
    <lineage>
        <taxon>Eukaryota</taxon>
        <taxon>Fungi</taxon>
        <taxon>Dikarya</taxon>
        <taxon>Basidiomycota</taxon>
        <taxon>Agaricomycotina</taxon>
        <taxon>Agaricomycetes</taxon>
        <taxon>Agaricomycetidae</taxon>
        <taxon>Agaricales</taxon>
        <taxon>Agaricineae</taxon>
        <taxon>Psathyrellaceae</taxon>
        <taxon>Ephemerocybe</taxon>
    </lineage>
</organism>
<sequence>HKSPTSHKSDRLPSSNCITALNSQSGDSDGSTMSIFTTAATRTITIQEGEVTQTNQQDIDERGTLNDSFQQWIESTVPQISEITDTSANHSFLLELGLSENDIAIMDSCIPLPEQHTSRSLTSEVFPGSSGEQTSHDILLLTDRPKDRPSEAPWARKQECDKHRPTGVSSKPYRPPTPPAPTDLPTLALILPRLSHRHREAATLEPICLLLWEDLQSNTESEIASKGHGDPGGSPLPYRSEPPRRETFLVYLL</sequence>
<gene>
    <name evidence="2" type="ORF">DFP72DRAFT_1152377</name>
</gene>
<comment type="caution">
    <text evidence="2">The sequence shown here is derived from an EMBL/GenBank/DDBJ whole genome shotgun (WGS) entry which is preliminary data.</text>
</comment>
<feature type="region of interest" description="Disordered" evidence="1">
    <location>
        <begin position="144"/>
        <end position="181"/>
    </location>
</feature>
<evidence type="ECO:0000313" key="2">
    <source>
        <dbReference type="EMBL" id="KAF6746340.1"/>
    </source>
</evidence>
<proteinExistence type="predicted"/>
<accession>A0A8H6HFZ8</accession>
<feature type="compositionally biased region" description="Basic and acidic residues" evidence="1">
    <location>
        <begin position="144"/>
        <end position="164"/>
    </location>
</feature>
<evidence type="ECO:0000256" key="1">
    <source>
        <dbReference type="SAM" id="MobiDB-lite"/>
    </source>
</evidence>
<protein>
    <submittedName>
        <fullName evidence="2">Uncharacterized protein</fullName>
    </submittedName>
</protein>
<keyword evidence="3" id="KW-1185">Reference proteome</keyword>
<evidence type="ECO:0000313" key="3">
    <source>
        <dbReference type="Proteomes" id="UP000521943"/>
    </source>
</evidence>
<feature type="non-terminal residue" evidence="2">
    <location>
        <position position="1"/>
    </location>
</feature>
<name>A0A8H6HFZ8_9AGAR</name>